<dbReference type="GeneID" id="5124348"/>
<dbReference type="InterPro" id="IPR037997">
    <property type="entry name" value="Dgk1-like"/>
</dbReference>
<dbReference type="PANTHER" id="PTHR31303">
    <property type="entry name" value="CTP-DEPENDENT DIACYLGLYCEROL KINASE 1"/>
    <property type="match status" value="1"/>
</dbReference>
<feature type="transmembrane region" description="Helical" evidence="2">
    <location>
        <begin position="73"/>
        <end position="90"/>
    </location>
</feature>
<evidence type="ECO:0000256" key="2">
    <source>
        <dbReference type="SAM" id="Phobius"/>
    </source>
</evidence>
<dbReference type="RefSeq" id="XP_001482198.2">
    <property type="nucleotide sequence ID" value="XM_001482148.1"/>
</dbReference>
<dbReference type="GO" id="GO:0004143">
    <property type="term" value="F:ATP-dependent diacylglycerol kinase activity"/>
    <property type="evidence" value="ECO:0007669"/>
    <property type="project" value="InterPro"/>
</dbReference>
<dbReference type="OrthoDB" id="5673at2759"/>
<feature type="transmembrane region" description="Helical" evidence="2">
    <location>
        <begin position="51"/>
        <end position="67"/>
    </location>
</feature>
<feature type="region of interest" description="Disordered" evidence="1">
    <location>
        <begin position="1"/>
        <end position="32"/>
    </location>
</feature>
<feature type="transmembrane region" description="Helical" evidence="2">
    <location>
        <begin position="140"/>
        <end position="161"/>
    </location>
</feature>
<protein>
    <recommendedName>
        <fullName evidence="5">Phosphatidate cytidylyltransferase</fullName>
    </recommendedName>
</protein>
<proteinExistence type="predicted"/>
<evidence type="ECO:0000313" key="4">
    <source>
        <dbReference type="Proteomes" id="UP000001997"/>
    </source>
</evidence>
<gene>
    <name evidence="3" type="ORF">PGUG_05218</name>
</gene>
<accession>A5DPL7</accession>
<evidence type="ECO:0000313" key="3">
    <source>
        <dbReference type="EMBL" id="EDK41120.2"/>
    </source>
</evidence>
<evidence type="ECO:0000256" key="1">
    <source>
        <dbReference type="SAM" id="MobiDB-lite"/>
    </source>
</evidence>
<sequence>MAPQKSSGTQEPRKRAKGENSKNSSTLNKSEKSTSVNKLSFYEKHEVPRKVFHSFAGGATLIFYVLGWQTSDFIIPFIIFASGFIIQDFFRLRNPALNDWLIDKFKIFMRPSERHSYNGIIFYQLGLLFLFVVFPKDICIMGTLFLSWGDTFASFVGREFGKYTPKISERKSVAGCIGSFLVGSLSCYLFYGYLVPTFKVDLPGQLLWTPQTSRLSLHSYAFASGVICSVSEAFDVFNIDDNLTIPVLGGSLLYTVVYFFRV</sequence>
<feature type="transmembrane region" description="Helical" evidence="2">
    <location>
        <begin position="116"/>
        <end position="134"/>
    </location>
</feature>
<organism evidence="3 4">
    <name type="scientific">Meyerozyma guilliermondii (strain ATCC 6260 / CBS 566 / DSM 6381 / JCM 1539 / NBRC 10279 / NRRL Y-324)</name>
    <name type="common">Yeast</name>
    <name type="synonym">Candida guilliermondii</name>
    <dbReference type="NCBI Taxonomy" id="294746"/>
    <lineage>
        <taxon>Eukaryota</taxon>
        <taxon>Fungi</taxon>
        <taxon>Dikarya</taxon>
        <taxon>Ascomycota</taxon>
        <taxon>Saccharomycotina</taxon>
        <taxon>Pichiomycetes</taxon>
        <taxon>Debaryomycetaceae</taxon>
        <taxon>Meyerozyma</taxon>
    </lineage>
</organism>
<dbReference type="GO" id="GO:0097038">
    <property type="term" value="C:perinuclear endoplasmic reticulum"/>
    <property type="evidence" value="ECO:0007669"/>
    <property type="project" value="EnsemblFungi"/>
</dbReference>
<dbReference type="InParanoid" id="A5DPL7"/>
<dbReference type="GO" id="GO:0005789">
    <property type="term" value="C:endoplasmic reticulum membrane"/>
    <property type="evidence" value="ECO:0007669"/>
    <property type="project" value="EnsemblFungi"/>
</dbReference>
<dbReference type="GO" id="GO:2001210">
    <property type="term" value="P:regulation of isopentenyl diphosphate biosynthetic process, mevalonate pathway"/>
    <property type="evidence" value="ECO:0007669"/>
    <property type="project" value="EnsemblFungi"/>
</dbReference>
<dbReference type="STRING" id="294746.A5DPL7"/>
<feature type="compositionally biased region" description="Basic and acidic residues" evidence="1">
    <location>
        <begin position="11"/>
        <end position="20"/>
    </location>
</feature>
<keyword evidence="4" id="KW-1185">Reference proteome</keyword>
<dbReference type="VEuPathDB" id="FungiDB:PGUG_05218"/>
<keyword evidence="2" id="KW-1133">Transmembrane helix</keyword>
<dbReference type="FunCoup" id="A5DPL7">
    <property type="interactions" value="52"/>
</dbReference>
<dbReference type="eggNOG" id="KOG4453">
    <property type="taxonomic scope" value="Eukaryota"/>
</dbReference>
<feature type="transmembrane region" description="Helical" evidence="2">
    <location>
        <begin position="173"/>
        <end position="194"/>
    </location>
</feature>
<dbReference type="Proteomes" id="UP000001997">
    <property type="component" value="Unassembled WGS sequence"/>
</dbReference>
<dbReference type="AlphaFoldDB" id="A5DPL7"/>
<reference evidence="3 4" key="1">
    <citation type="journal article" date="2009" name="Nature">
        <title>Evolution of pathogenicity and sexual reproduction in eight Candida genomes.</title>
        <authorList>
            <person name="Butler G."/>
            <person name="Rasmussen M.D."/>
            <person name="Lin M.F."/>
            <person name="Santos M.A."/>
            <person name="Sakthikumar S."/>
            <person name="Munro C.A."/>
            <person name="Rheinbay E."/>
            <person name="Grabherr M."/>
            <person name="Forche A."/>
            <person name="Reedy J.L."/>
            <person name="Agrafioti I."/>
            <person name="Arnaud M.B."/>
            <person name="Bates S."/>
            <person name="Brown A.J."/>
            <person name="Brunke S."/>
            <person name="Costanzo M.C."/>
            <person name="Fitzpatrick D.A."/>
            <person name="de Groot P.W."/>
            <person name="Harris D."/>
            <person name="Hoyer L.L."/>
            <person name="Hube B."/>
            <person name="Klis F.M."/>
            <person name="Kodira C."/>
            <person name="Lennard N."/>
            <person name="Logue M.E."/>
            <person name="Martin R."/>
            <person name="Neiman A.M."/>
            <person name="Nikolaou E."/>
            <person name="Quail M.A."/>
            <person name="Quinn J."/>
            <person name="Santos M.C."/>
            <person name="Schmitzberger F.F."/>
            <person name="Sherlock G."/>
            <person name="Shah P."/>
            <person name="Silverstein K.A."/>
            <person name="Skrzypek M.S."/>
            <person name="Soll D."/>
            <person name="Staggs R."/>
            <person name="Stansfield I."/>
            <person name="Stumpf M.P."/>
            <person name="Sudbery P.E."/>
            <person name="Srikantha T."/>
            <person name="Zeng Q."/>
            <person name="Berman J."/>
            <person name="Berriman M."/>
            <person name="Heitman J."/>
            <person name="Gow N.A."/>
            <person name="Lorenz M.C."/>
            <person name="Birren B.W."/>
            <person name="Kellis M."/>
            <person name="Cuomo C.A."/>
        </authorList>
    </citation>
    <scope>NUCLEOTIDE SEQUENCE [LARGE SCALE GENOMIC DNA]</scope>
    <source>
        <strain evidence="4">ATCC 6260 / CBS 566 / DSM 6381 / JCM 1539 / NBRC 10279 / NRRL Y-324</strain>
    </source>
</reference>
<feature type="compositionally biased region" description="Polar residues" evidence="1">
    <location>
        <begin position="21"/>
        <end position="32"/>
    </location>
</feature>
<keyword evidence="2" id="KW-0812">Transmembrane</keyword>
<dbReference type="HOGENOM" id="CLU_031477_0_1_1"/>
<evidence type="ECO:0008006" key="5">
    <source>
        <dbReference type="Google" id="ProtNLM"/>
    </source>
</evidence>
<dbReference type="OMA" id="TKHEVPR"/>
<name>A5DPL7_PICGU</name>
<dbReference type="KEGG" id="pgu:PGUG_05218"/>
<dbReference type="GO" id="GO:0101026">
    <property type="term" value="P:mitotic nuclear membrane biogenesis"/>
    <property type="evidence" value="ECO:0007669"/>
    <property type="project" value="EnsemblFungi"/>
</dbReference>
<feature type="compositionally biased region" description="Polar residues" evidence="1">
    <location>
        <begin position="1"/>
        <end position="10"/>
    </location>
</feature>
<feature type="transmembrane region" description="Helical" evidence="2">
    <location>
        <begin position="243"/>
        <end position="260"/>
    </location>
</feature>
<dbReference type="GO" id="GO:0141035">
    <property type="term" value="F:CTP-dependent diacylglycerol kinase activity"/>
    <property type="evidence" value="ECO:0007669"/>
    <property type="project" value="EnsemblFungi"/>
</dbReference>
<dbReference type="PANTHER" id="PTHR31303:SF1">
    <property type="entry name" value="CTP-DEPENDENT DIACYLGLYCEROL KINASE 1"/>
    <property type="match status" value="1"/>
</dbReference>
<keyword evidence="2" id="KW-0472">Membrane</keyword>
<dbReference type="EMBL" id="CH408161">
    <property type="protein sequence ID" value="EDK41120.2"/>
    <property type="molecule type" value="Genomic_DNA"/>
</dbReference>
<dbReference type="GO" id="GO:0006654">
    <property type="term" value="P:phosphatidic acid biosynthetic process"/>
    <property type="evidence" value="ECO:0007669"/>
    <property type="project" value="EnsemblFungi"/>
</dbReference>